<keyword evidence="7" id="KW-0472">Membrane</keyword>
<keyword evidence="7" id="KW-0812">Transmembrane</keyword>
<evidence type="ECO:0000256" key="1">
    <source>
        <dbReference type="ARBA" id="ARBA00003416"/>
    </source>
</evidence>
<dbReference type="PANTHER" id="PTHR30563">
    <property type="entry name" value="DNA RECOMBINATION PROTEIN RMUC"/>
    <property type="match status" value="1"/>
</dbReference>
<feature type="coiled-coil region" evidence="5">
    <location>
        <begin position="46"/>
        <end position="116"/>
    </location>
</feature>
<keyword evidence="7" id="KW-1133">Transmembrane helix</keyword>
<sequence length="460" mass="52852">MEFIYLAIGLVVGAIVVFFLLNGKLKKLETSNILSNQQLAHEQELGTQLQAERDRLQCEQAEQQQQLITIKLELERVTTQLESEQASHSKETEMRREQFEQQLKTVQEQFSNLATRILEQTSERLKTTNNESMEHLTKPLKMNIEQLQQAIQHTNTETSKNTASLSQQLREMSLQTQKIESTATRLTNVIRGGNKAQGNWGERILTDILESQGYKVGIDYDIQHTLTDEKGNAIKNDDTGRRMIPDVILHYPNNEDVIIDSKMSIDAYYQYVNTEEEALKKKFAADLVSSIRTQATNLAKKDYSKYVHSPRKAIDFVIMFVPNEGALQLALDTDPKIWGEAFDKQVFITSQQNLMAILRMIQIAWRQYAQTENQKKVFALAEELLKRVGEFIKRFDKIGKDIDMLHKDYGETYNKAYTGRQSIVQKANELKELGVKESANQPIPMTQPDVLDITEENEDE</sequence>
<dbReference type="PANTHER" id="PTHR30563:SF0">
    <property type="entry name" value="DNA RECOMBINATION PROTEIN RMUC"/>
    <property type="match status" value="1"/>
</dbReference>
<keyword evidence="3 5" id="KW-0175">Coiled coil</keyword>
<dbReference type="eggNOG" id="COG1322">
    <property type="taxonomic scope" value="Bacteria"/>
</dbReference>
<dbReference type="InterPro" id="IPR003798">
    <property type="entry name" value="DNA_recombination_RmuC"/>
</dbReference>
<protein>
    <submittedName>
        <fullName evidence="8">RmuC domain protein</fullName>
    </submittedName>
</protein>
<evidence type="ECO:0000256" key="7">
    <source>
        <dbReference type="SAM" id="Phobius"/>
    </source>
</evidence>
<dbReference type="STRING" id="679190.HMPREF0650_0582"/>
<evidence type="ECO:0000256" key="4">
    <source>
        <dbReference type="ARBA" id="ARBA00023172"/>
    </source>
</evidence>
<dbReference type="AlphaFoldDB" id="D1W7V4"/>
<reference evidence="8 9" key="1">
    <citation type="submission" date="2009-12" db="EMBL/GenBank/DDBJ databases">
        <title>Genome Sequence of Prevotella buccalis ATCC 35310.</title>
        <authorList>
            <person name="Durkin A.S."/>
            <person name="Madupu R."/>
            <person name="Torralba M."/>
            <person name="Methe B."/>
            <person name="Sutton G."/>
            <person name="Strausberg R.L."/>
            <person name="Nelson K.E."/>
        </authorList>
    </citation>
    <scope>NUCLEOTIDE SEQUENCE [LARGE SCALE GENOMIC DNA]</scope>
    <source>
        <strain evidence="8 9">ATCC 35310</strain>
    </source>
</reference>
<feature type="region of interest" description="Disordered" evidence="6">
    <location>
        <begin position="439"/>
        <end position="460"/>
    </location>
</feature>
<keyword evidence="9" id="KW-1185">Reference proteome</keyword>
<evidence type="ECO:0000256" key="3">
    <source>
        <dbReference type="ARBA" id="ARBA00023054"/>
    </source>
</evidence>
<evidence type="ECO:0000256" key="2">
    <source>
        <dbReference type="ARBA" id="ARBA00009840"/>
    </source>
</evidence>
<evidence type="ECO:0000256" key="5">
    <source>
        <dbReference type="SAM" id="Coils"/>
    </source>
</evidence>
<comment type="similarity">
    <text evidence="2">Belongs to the RmuC family.</text>
</comment>
<dbReference type="Pfam" id="PF02646">
    <property type="entry name" value="RmuC"/>
    <property type="match status" value="1"/>
</dbReference>
<name>D1W7V4_9BACT</name>
<evidence type="ECO:0000313" key="8">
    <source>
        <dbReference type="EMBL" id="EFA91316.1"/>
    </source>
</evidence>
<accession>D1W7V4</accession>
<feature type="transmembrane region" description="Helical" evidence="7">
    <location>
        <begin position="6"/>
        <end position="23"/>
    </location>
</feature>
<dbReference type="RefSeq" id="WP_004350445.1">
    <property type="nucleotide sequence ID" value="NZ_ADEG01000090.1"/>
</dbReference>
<organism evidence="8 9">
    <name type="scientific">Hoylesella buccalis ATCC 35310</name>
    <dbReference type="NCBI Taxonomy" id="679190"/>
    <lineage>
        <taxon>Bacteria</taxon>
        <taxon>Pseudomonadati</taxon>
        <taxon>Bacteroidota</taxon>
        <taxon>Bacteroidia</taxon>
        <taxon>Bacteroidales</taxon>
        <taxon>Prevotellaceae</taxon>
        <taxon>Hoylesella</taxon>
    </lineage>
</organism>
<dbReference type="GO" id="GO:0006310">
    <property type="term" value="P:DNA recombination"/>
    <property type="evidence" value="ECO:0007669"/>
    <property type="project" value="UniProtKB-KW"/>
</dbReference>
<proteinExistence type="inferred from homology"/>
<keyword evidence="4" id="KW-0233">DNA recombination</keyword>
<comment type="caution">
    <text evidence="8">The sequence shown here is derived from an EMBL/GenBank/DDBJ whole genome shotgun (WGS) entry which is preliminary data.</text>
</comment>
<evidence type="ECO:0000256" key="6">
    <source>
        <dbReference type="SAM" id="MobiDB-lite"/>
    </source>
</evidence>
<comment type="function">
    <text evidence="1">Involved in DNA recombination.</text>
</comment>
<dbReference type="EMBL" id="ADEG01000090">
    <property type="protein sequence ID" value="EFA91316.1"/>
    <property type="molecule type" value="Genomic_DNA"/>
</dbReference>
<dbReference type="Proteomes" id="UP000005283">
    <property type="component" value="Unassembled WGS sequence"/>
</dbReference>
<evidence type="ECO:0000313" key="9">
    <source>
        <dbReference type="Proteomes" id="UP000005283"/>
    </source>
</evidence>
<gene>
    <name evidence="8" type="primary">rmuC</name>
    <name evidence="8" type="ORF">HMPREF0650_0582</name>
</gene>